<dbReference type="KEGG" id="vg:80531886"/>
<gene>
    <name evidence="11" type="primary">UL41</name>
</gene>
<keyword evidence="4" id="KW-1192">Host mRNA suppression by virus</keyword>
<keyword evidence="7" id="KW-0694">RNA-binding</keyword>
<dbReference type="GO" id="GO:0003723">
    <property type="term" value="F:RNA binding"/>
    <property type="evidence" value="ECO:0007669"/>
    <property type="project" value="UniProtKB-KW"/>
</dbReference>
<dbReference type="Gene3D" id="3.40.50.1010">
    <property type="entry name" value="5'-nuclease"/>
    <property type="match status" value="1"/>
</dbReference>
<keyword evidence="6" id="KW-1132">Decay of host mRNAs by virus</keyword>
<proteinExistence type="inferred from homology"/>
<protein>
    <recommendedName>
        <fullName evidence="3">Virion host shutoff protein</fullName>
    </recommendedName>
</protein>
<evidence type="ECO:0000256" key="10">
    <source>
        <dbReference type="SAM" id="MobiDB-lite"/>
    </source>
</evidence>
<feature type="region of interest" description="Disordered" evidence="10">
    <location>
        <begin position="268"/>
        <end position="287"/>
    </location>
</feature>
<keyword evidence="12" id="KW-1185">Reference proteome</keyword>
<dbReference type="GO" id="GO:0039595">
    <property type="term" value="P:symbiont-mediated degradation of host mRNA"/>
    <property type="evidence" value="ECO:0007669"/>
    <property type="project" value="UniProtKB-KW"/>
</dbReference>
<evidence type="ECO:0000256" key="2">
    <source>
        <dbReference type="ARBA" id="ARBA00009669"/>
    </source>
</evidence>
<keyword evidence="8" id="KW-1190">Host gene expression shutoff by virus</keyword>
<evidence type="ECO:0000256" key="6">
    <source>
        <dbReference type="ARBA" id="ARBA00022616"/>
    </source>
</evidence>
<evidence type="ECO:0000313" key="11">
    <source>
        <dbReference type="EMBL" id="QBN85160.1"/>
    </source>
</evidence>
<evidence type="ECO:0000256" key="3">
    <source>
        <dbReference type="ARBA" id="ARBA00018606"/>
    </source>
</evidence>
<dbReference type="InterPro" id="IPR029060">
    <property type="entry name" value="PIN-like_dom_sf"/>
</dbReference>
<sequence>MGLFGLLKYAYSRRLVKHDAISTPPGIYTPIAVDLWNVMYTLMEKFCKDGNISADSATVTAECFFSLLKLLQKRSYLPIFVSDRGIYGDGQVKRGAKAIATQTMCHQGGSGRLGEIKNTEGNMCGEILKTYDDLEKPTNSDSLNVLSARWSSLVNTPKLCYRLCVNLIRHLGFPYVNVSDMEADDVCANLYHTNTAAQVYTTDTDLILMGCDIILDVVPLFPPTLRCRDILASLNLSYPEFLCRFVRCHTDLHQAPILKSVQSIIQNKHENSNSDSGDSSCEEESRIKEHENYITQIPDSWRISESISTDDNSSSSDESSNETSSESSDTDSFGIPKNHNGFKALSKINSPSNKAQLKRVMAIEENSLNLKYTSRFPPIMKTVSRSLTMLPAPQTKHEVLERKFIKHLATMITPEHRGENLSILKRVPINQERFDINLVYETLLSFIDDKERAKYITNLFWKYISIPPDYNLALVSYWDDSKSRRWI</sequence>
<organism evidence="11 12">
    <name type="scientific">Phocid alphaherpesvirus 1</name>
    <dbReference type="NCBI Taxonomy" id="47418"/>
    <lineage>
        <taxon>Viruses</taxon>
        <taxon>Duplodnaviria</taxon>
        <taxon>Heunggongvirae</taxon>
        <taxon>Peploviricota</taxon>
        <taxon>Herviviricetes</taxon>
        <taxon>Herpesvirales</taxon>
        <taxon>Orthoherpesviridae</taxon>
        <taxon>Alphaherpesvirinae</taxon>
        <taxon>Varicellovirus</taxon>
        <taxon>Varicellovirus phocidalpha1</taxon>
    </lineage>
</organism>
<feature type="region of interest" description="Disordered" evidence="10">
    <location>
        <begin position="305"/>
        <end position="336"/>
    </location>
</feature>
<dbReference type="GO" id="GO:0039657">
    <property type="term" value="P:symbiont-mediated suppression of host gene expression"/>
    <property type="evidence" value="ECO:0007669"/>
    <property type="project" value="UniProtKB-KW"/>
</dbReference>
<dbReference type="RefSeq" id="YP_010794871.1">
    <property type="nucleotide sequence ID" value="NC_075562.1"/>
</dbReference>
<dbReference type="Proteomes" id="UP000326297">
    <property type="component" value="Segment"/>
</dbReference>
<keyword evidence="9" id="KW-1262">Eukaryotic host gene expression shutoff by virus</keyword>
<name>A0A482F4E7_9ALPH</name>
<evidence type="ECO:0000313" key="12">
    <source>
        <dbReference type="Proteomes" id="UP000326297"/>
    </source>
</evidence>
<reference evidence="11" key="1">
    <citation type="submission" date="2018-06" db="EMBL/GenBank/DDBJ databases">
        <title>Metagenomic Sequencing for Combined Detection of RNA and DNA Viruses in Respiratory Samples From Pediatric Patients.</title>
        <authorList>
            <person name="van Boheemen S."/>
            <person name="van Rijn-Klink A.L."/>
            <person name="Pappas N."/>
            <person name="Carbo E.C."/>
            <person name="van 't Hof P."/>
            <person name="Vorderman R.H.P."/>
            <person name="Mei H."/>
            <person name="Claas E.C.J."/>
            <person name="Kroes A.C.M."/>
            <person name="de Vries J.J.C."/>
        </authorList>
    </citation>
    <scope>NUCLEOTIDE SEQUENCE [LARGE SCALE GENOMIC DNA]</scope>
</reference>
<evidence type="ECO:0000256" key="1">
    <source>
        <dbReference type="ARBA" id="ARBA00004328"/>
    </source>
</evidence>
<keyword evidence="5" id="KW-0945">Host-virus interaction</keyword>
<evidence type="ECO:0000256" key="8">
    <source>
        <dbReference type="ARBA" id="ARBA00022995"/>
    </source>
</evidence>
<dbReference type="EMBL" id="MH509440">
    <property type="protein sequence ID" value="QBN85160.1"/>
    <property type="molecule type" value="Genomic_DNA"/>
</dbReference>
<accession>A0A482F4E7</accession>
<evidence type="ECO:0000256" key="7">
    <source>
        <dbReference type="ARBA" id="ARBA00022884"/>
    </source>
</evidence>
<dbReference type="SUPFAM" id="SSF88723">
    <property type="entry name" value="PIN domain-like"/>
    <property type="match status" value="1"/>
</dbReference>
<comment type="similarity">
    <text evidence="2">Belongs to the herpesviridae VHS protein family.</text>
</comment>
<comment type="subcellular location">
    <subcellularLocation>
        <location evidence="1">Virion</location>
    </subcellularLocation>
</comment>
<evidence type="ECO:0000256" key="5">
    <source>
        <dbReference type="ARBA" id="ARBA00022581"/>
    </source>
</evidence>
<evidence type="ECO:0000256" key="4">
    <source>
        <dbReference type="ARBA" id="ARBA00022557"/>
    </source>
</evidence>
<feature type="compositionally biased region" description="Low complexity" evidence="10">
    <location>
        <begin position="305"/>
        <end position="332"/>
    </location>
</feature>
<evidence type="ECO:0000256" key="9">
    <source>
        <dbReference type="ARBA" id="ARBA00023247"/>
    </source>
</evidence>
<dbReference type="GeneID" id="80531886"/>